<dbReference type="EMBL" id="JBHTBR010000007">
    <property type="protein sequence ID" value="MFC7292860.1"/>
    <property type="molecule type" value="Genomic_DNA"/>
</dbReference>
<reference evidence="5" key="1">
    <citation type="journal article" date="2019" name="Int. J. Syst. Evol. Microbiol.">
        <title>The Global Catalogue of Microorganisms (GCM) 10K type strain sequencing project: providing services to taxonomists for standard genome sequencing and annotation.</title>
        <authorList>
            <consortium name="The Broad Institute Genomics Platform"/>
            <consortium name="The Broad Institute Genome Sequencing Center for Infectious Disease"/>
            <person name="Wu L."/>
            <person name="Ma J."/>
        </authorList>
    </citation>
    <scope>NUCLEOTIDE SEQUENCE [LARGE SCALE GENOMIC DNA]</scope>
    <source>
        <strain evidence="5">CCUG 51308</strain>
    </source>
</reference>
<comment type="caution">
    <text evidence="4">The sequence shown here is derived from an EMBL/GenBank/DDBJ whole genome shotgun (WGS) entry which is preliminary data.</text>
</comment>
<dbReference type="PANTHER" id="PTHR12128:SF66">
    <property type="entry name" value="4-HYDROXY-2-OXOGLUTARATE ALDOLASE, MITOCHONDRIAL"/>
    <property type="match status" value="1"/>
</dbReference>
<evidence type="ECO:0000313" key="4">
    <source>
        <dbReference type="EMBL" id="MFC7292860.1"/>
    </source>
</evidence>
<proteinExistence type="inferred from homology"/>
<dbReference type="PIRSF" id="PIRSF001365">
    <property type="entry name" value="DHDPS"/>
    <property type="match status" value="1"/>
</dbReference>
<dbReference type="InterPro" id="IPR013785">
    <property type="entry name" value="Aldolase_TIM"/>
</dbReference>
<keyword evidence="5" id="KW-1185">Reference proteome</keyword>
<dbReference type="SUPFAM" id="SSF51569">
    <property type="entry name" value="Aldolase"/>
    <property type="match status" value="1"/>
</dbReference>
<evidence type="ECO:0000256" key="3">
    <source>
        <dbReference type="PIRNR" id="PIRNR001365"/>
    </source>
</evidence>
<evidence type="ECO:0000313" key="5">
    <source>
        <dbReference type="Proteomes" id="UP001596492"/>
    </source>
</evidence>
<dbReference type="Gene3D" id="3.20.20.70">
    <property type="entry name" value="Aldolase class I"/>
    <property type="match status" value="1"/>
</dbReference>
<dbReference type="PRINTS" id="PR00146">
    <property type="entry name" value="DHPICSNTHASE"/>
</dbReference>
<comment type="similarity">
    <text evidence="1 3">Belongs to the DapA family.</text>
</comment>
<evidence type="ECO:0000256" key="1">
    <source>
        <dbReference type="ARBA" id="ARBA00007592"/>
    </source>
</evidence>
<accession>A0ABW2IPY0</accession>
<dbReference type="SMART" id="SM01130">
    <property type="entry name" value="DHDPS"/>
    <property type="match status" value="1"/>
</dbReference>
<gene>
    <name evidence="4" type="ORF">ACFQS8_14610</name>
</gene>
<dbReference type="PANTHER" id="PTHR12128">
    <property type="entry name" value="DIHYDRODIPICOLINATE SYNTHASE"/>
    <property type="match status" value="1"/>
</dbReference>
<keyword evidence="2 3" id="KW-0456">Lyase</keyword>
<sequence>MNKDFSGVLPVVPTPFTDDNKVDHTSLANVVKFAISAEASALVYPGVASEDIQLSAEERAACMATVVEANEGRLPIIAGVNSNDAPVMVEMASLMSSLGATGIMAMAVPSMAEKGFEHWFQKISDATGGLPIVLQNLFAPRGADLSAEEMLDLSEKVEAIRFVKEEGIPSGPKVTAISKGVGKSIDAVIGGGGARYVFEELERGAIATMPAIELLELHVALVKAYQAGKRNEALALYGKSLPILLMQAPYRMRLTKLILKHRGIFQTDHVRENLPILDDISKKLILEMYENLELTKDTIDA</sequence>
<dbReference type="InterPro" id="IPR002220">
    <property type="entry name" value="DapA-like"/>
</dbReference>
<dbReference type="Pfam" id="PF00701">
    <property type="entry name" value="DHDPS"/>
    <property type="match status" value="1"/>
</dbReference>
<protein>
    <submittedName>
        <fullName evidence="4">Dihydrodipicolinate synthase family protein</fullName>
    </submittedName>
</protein>
<evidence type="ECO:0000256" key="2">
    <source>
        <dbReference type="ARBA" id="ARBA00023239"/>
    </source>
</evidence>
<dbReference type="Proteomes" id="UP001596492">
    <property type="component" value="Unassembled WGS sequence"/>
</dbReference>
<organism evidence="4 5">
    <name type="scientific">Hirschia litorea</name>
    <dbReference type="NCBI Taxonomy" id="1199156"/>
    <lineage>
        <taxon>Bacteria</taxon>
        <taxon>Pseudomonadati</taxon>
        <taxon>Pseudomonadota</taxon>
        <taxon>Alphaproteobacteria</taxon>
        <taxon>Hyphomonadales</taxon>
        <taxon>Hyphomonadaceae</taxon>
        <taxon>Hirschia</taxon>
    </lineage>
</organism>
<dbReference type="RefSeq" id="WP_382168715.1">
    <property type="nucleotide sequence ID" value="NZ_JBHTBR010000007.1"/>
</dbReference>
<name>A0ABW2IPY0_9PROT</name>
<dbReference type="CDD" id="cd00408">
    <property type="entry name" value="DHDPS-like"/>
    <property type="match status" value="1"/>
</dbReference>